<dbReference type="RefSeq" id="XP_040880102.1">
    <property type="nucleotide sequence ID" value="XM_041024623.1"/>
</dbReference>
<proteinExistence type="predicted"/>
<evidence type="ECO:0000313" key="3">
    <source>
        <dbReference type="Proteomes" id="UP000030672"/>
    </source>
</evidence>
<keyword evidence="1" id="KW-0812">Transmembrane</keyword>
<protein>
    <recommendedName>
        <fullName evidence="4">Mid2 domain-containing protein</fullName>
    </recommendedName>
</protein>
<dbReference type="Proteomes" id="UP000030672">
    <property type="component" value="Unassembled WGS sequence"/>
</dbReference>
<keyword evidence="1" id="KW-1133">Transmembrane helix</keyword>
<dbReference type="HOGENOM" id="CLU_1408470_0_0_1"/>
<reference evidence="2 3" key="1">
    <citation type="journal article" date="2014" name="BMC Genomics">
        <title>Genome sequencing of four Aureobasidium pullulans varieties: biotechnological potential, stress tolerance, and description of new species.</title>
        <authorList>
            <person name="Gostin Ar C."/>
            <person name="Ohm R.A."/>
            <person name="Kogej T."/>
            <person name="Sonjak S."/>
            <person name="Turk M."/>
            <person name="Zajc J."/>
            <person name="Zalar P."/>
            <person name="Grube M."/>
            <person name="Sun H."/>
            <person name="Han J."/>
            <person name="Sharma A."/>
            <person name="Chiniquy J."/>
            <person name="Ngan C.Y."/>
            <person name="Lipzen A."/>
            <person name="Barry K."/>
            <person name="Grigoriev I.V."/>
            <person name="Gunde-Cimerman N."/>
        </authorList>
    </citation>
    <scope>NUCLEOTIDE SEQUENCE [LARGE SCALE GENOMIC DNA]</scope>
    <source>
        <strain evidence="2 3">CBS 110374</strain>
    </source>
</reference>
<evidence type="ECO:0000313" key="2">
    <source>
        <dbReference type="EMBL" id="KEQ63079.1"/>
    </source>
</evidence>
<accession>A0A074VV15</accession>
<dbReference type="EMBL" id="KL584832">
    <property type="protein sequence ID" value="KEQ63079.1"/>
    <property type="molecule type" value="Genomic_DNA"/>
</dbReference>
<gene>
    <name evidence="2" type="ORF">M437DRAFT_65688</name>
</gene>
<keyword evidence="1" id="KW-0472">Membrane</keyword>
<dbReference type="GeneID" id="63917996"/>
<sequence length="193" mass="20462">MSSEVDNLSTSPSSSATLTSTMVVTETATGQASTTTALVTSVVTATDSATESIPAVVVTVTATATPKSTSRPDLDEPHEHRLAVGSTVGFFLGLFALLVLLGVALYYWRRRRLRRREANRAQEASAAQGEEALSPTKKTYKNDCKKLVKHVKKAYHATTSGDLTVAVIRSFPDKTTSLLNPSASSRTSPTGSS</sequence>
<evidence type="ECO:0008006" key="4">
    <source>
        <dbReference type="Google" id="ProtNLM"/>
    </source>
</evidence>
<name>A0A074VV15_AURM1</name>
<feature type="transmembrane region" description="Helical" evidence="1">
    <location>
        <begin position="82"/>
        <end position="108"/>
    </location>
</feature>
<organism evidence="2 3">
    <name type="scientific">Aureobasidium melanogenum (strain CBS 110374)</name>
    <name type="common">Aureobasidium pullulans var. melanogenum</name>
    <dbReference type="NCBI Taxonomy" id="1043003"/>
    <lineage>
        <taxon>Eukaryota</taxon>
        <taxon>Fungi</taxon>
        <taxon>Dikarya</taxon>
        <taxon>Ascomycota</taxon>
        <taxon>Pezizomycotina</taxon>
        <taxon>Dothideomycetes</taxon>
        <taxon>Dothideomycetidae</taxon>
        <taxon>Dothideales</taxon>
        <taxon>Saccotheciaceae</taxon>
        <taxon>Aureobasidium</taxon>
    </lineage>
</organism>
<keyword evidence="3" id="KW-1185">Reference proteome</keyword>
<dbReference type="AlphaFoldDB" id="A0A074VV15"/>
<evidence type="ECO:0000256" key="1">
    <source>
        <dbReference type="SAM" id="Phobius"/>
    </source>
</evidence>